<dbReference type="Proteomes" id="UP000183050">
    <property type="component" value="Plasmid unnamed1"/>
</dbReference>
<organism evidence="1 2">
    <name type="scientific">Rhizobium leguminosarum</name>
    <dbReference type="NCBI Taxonomy" id="384"/>
    <lineage>
        <taxon>Bacteria</taxon>
        <taxon>Pseudomonadati</taxon>
        <taxon>Pseudomonadota</taxon>
        <taxon>Alphaproteobacteria</taxon>
        <taxon>Hyphomicrobiales</taxon>
        <taxon>Rhizobiaceae</taxon>
        <taxon>Rhizobium/Agrobacterium group</taxon>
        <taxon>Rhizobium</taxon>
    </lineage>
</organism>
<dbReference type="SUPFAM" id="SSF51395">
    <property type="entry name" value="FMN-linked oxidoreductases"/>
    <property type="match status" value="1"/>
</dbReference>
<sequence length="83" mass="9234">MNQRLSVAGQQRSNIVRLWSGTNCLTDRYGGATIKERSRFASEVVAAIRGAVGPDFPIILGRLVCEEIQCHRRKLKPLALLAR</sequence>
<evidence type="ECO:0000313" key="1">
    <source>
        <dbReference type="EMBL" id="API55061.1"/>
    </source>
</evidence>
<keyword evidence="1" id="KW-0614">Plasmid</keyword>
<dbReference type="EMBL" id="CP018229">
    <property type="protein sequence ID" value="API55061.1"/>
    <property type="molecule type" value="Genomic_DNA"/>
</dbReference>
<geneLocation type="plasmid" evidence="1">
    <name>unnamed1</name>
</geneLocation>
<dbReference type="Gene3D" id="3.20.20.70">
    <property type="entry name" value="Aldolase class I"/>
    <property type="match status" value="1"/>
</dbReference>
<protein>
    <submittedName>
        <fullName evidence="1">Uncharacterized protein</fullName>
    </submittedName>
</protein>
<name>A0A1L3ZHJ6_RHILE</name>
<reference evidence="1 2" key="1">
    <citation type="submission" date="2016-11" db="EMBL/GenBank/DDBJ databases">
        <title>Rhizobium leguminosarum bv. viciae strain Vaf12 isolated from Vavilovia formosa root nodules from Russia, Dagestan.</title>
        <authorList>
            <person name="Kimeklis A."/>
        </authorList>
    </citation>
    <scope>NUCLEOTIDE SEQUENCE [LARGE SCALE GENOMIC DNA]</scope>
    <source>
        <strain evidence="1 2">Vaf-108</strain>
        <plasmid evidence="2">Plasmid unnamed1</plasmid>
    </source>
</reference>
<dbReference type="AlphaFoldDB" id="A0A1L3ZHJ6"/>
<accession>A0A1L3ZHJ6</accession>
<dbReference type="InterPro" id="IPR013785">
    <property type="entry name" value="Aldolase_TIM"/>
</dbReference>
<gene>
    <name evidence="1" type="ORF">BMW22_25825</name>
</gene>
<proteinExistence type="predicted"/>
<evidence type="ECO:0000313" key="2">
    <source>
        <dbReference type="Proteomes" id="UP000183050"/>
    </source>
</evidence>